<proteinExistence type="predicted"/>
<dbReference type="RefSeq" id="WP_155325735.1">
    <property type="nucleotide sequence ID" value="NZ_AP021876.1"/>
</dbReference>
<dbReference type="PIRSF" id="PIRSF034888">
    <property type="entry name" value="P-loop_UCP034888"/>
    <property type="match status" value="1"/>
</dbReference>
<dbReference type="InterPro" id="IPR022532">
    <property type="entry name" value="DUF3696"/>
</dbReference>
<dbReference type="InterPro" id="IPR027417">
    <property type="entry name" value="P-loop_NTPase"/>
</dbReference>
<feature type="domain" description="DUF3696" evidence="1">
    <location>
        <begin position="284"/>
        <end position="333"/>
    </location>
</feature>
<evidence type="ECO:0008006" key="5">
    <source>
        <dbReference type="Google" id="ProtNLM"/>
    </source>
</evidence>
<feature type="domain" description="Endonuclease GajA/Old nuclease/RecF-like AAA" evidence="2">
    <location>
        <begin position="1"/>
        <end position="69"/>
    </location>
</feature>
<reference evidence="3 4" key="1">
    <citation type="submission" date="2019-11" db="EMBL/GenBank/DDBJ databases">
        <title>Comparative genomics of hydrocarbon-degrading Desulfosarcina strains.</title>
        <authorList>
            <person name="Watanabe M."/>
            <person name="Kojima H."/>
            <person name="Fukui M."/>
        </authorList>
    </citation>
    <scope>NUCLEOTIDE SEQUENCE [LARGE SCALE GENOMIC DNA]</scope>
    <source>
        <strain evidence="3 4">28bB2T</strain>
    </source>
</reference>
<sequence length="334" mass="37708">MITDLYIKGFKCFDEEYFKISPLTLLSGLNSSGKSSLLQAIRLFFGFKSETVGLGPLSELISTHHSEFKIKLVCEKGSSEFNYPKSQSPNFLNFNETLFSYISAARFGPENYLPLCFTEKERESAGERGEYVLDLLERNVELSGLPEILQHPDSKSQGVRINVSQWLGLISPGIQFDWKSIPRADLLIADYNGRRPGNVGFGVSYTLPIIANILVYAARIAKKKNESALILIENPEAHLHPAGQTKLGDFLARSAQAGVQIIVETHSDHLMNGIRLAVKNNILKSDETTFYFFEYNFDEEKTEVLNPIIDDDGFFDEWPNGFFDETEKNLERLL</sequence>
<dbReference type="AlphaFoldDB" id="A0A5K8A2A7"/>
<dbReference type="Pfam" id="PF13175">
    <property type="entry name" value="AAA_15"/>
    <property type="match status" value="2"/>
</dbReference>
<protein>
    <recommendedName>
        <fullName evidence="5">DUF3696 domain-containing protein</fullName>
    </recommendedName>
</protein>
<name>A0A5K8A2A7_9BACT</name>
<organism evidence="3 4">
    <name type="scientific">Desulfosarcina ovata subsp. sediminis</name>
    <dbReference type="NCBI Taxonomy" id="885957"/>
    <lineage>
        <taxon>Bacteria</taxon>
        <taxon>Pseudomonadati</taxon>
        <taxon>Thermodesulfobacteriota</taxon>
        <taxon>Desulfobacteria</taxon>
        <taxon>Desulfobacterales</taxon>
        <taxon>Desulfosarcinaceae</taxon>
        <taxon>Desulfosarcina</taxon>
    </lineage>
</organism>
<dbReference type="SUPFAM" id="SSF52540">
    <property type="entry name" value="P-loop containing nucleoside triphosphate hydrolases"/>
    <property type="match status" value="1"/>
</dbReference>
<dbReference type="InterPro" id="IPR051396">
    <property type="entry name" value="Bact_Antivir_Def_Nuclease"/>
</dbReference>
<gene>
    <name evidence="3" type="ORF">DSCO28_70200</name>
</gene>
<dbReference type="InterPro" id="IPR014592">
    <property type="entry name" value="P-loop_UCP034888"/>
</dbReference>
<dbReference type="PANTHER" id="PTHR43581">
    <property type="entry name" value="ATP/GTP PHOSPHATASE"/>
    <property type="match status" value="1"/>
</dbReference>
<evidence type="ECO:0000313" key="3">
    <source>
        <dbReference type="EMBL" id="BBO86454.1"/>
    </source>
</evidence>
<dbReference type="InterPro" id="IPR041685">
    <property type="entry name" value="AAA_GajA/Old/RecF-like"/>
</dbReference>
<evidence type="ECO:0000259" key="1">
    <source>
        <dbReference type="Pfam" id="PF12476"/>
    </source>
</evidence>
<dbReference type="Proteomes" id="UP000425960">
    <property type="component" value="Chromosome"/>
</dbReference>
<evidence type="ECO:0000313" key="4">
    <source>
        <dbReference type="Proteomes" id="UP000425960"/>
    </source>
</evidence>
<dbReference type="EMBL" id="AP021876">
    <property type="protein sequence ID" value="BBO86454.1"/>
    <property type="molecule type" value="Genomic_DNA"/>
</dbReference>
<accession>A0A5K8A2A7</accession>
<feature type="domain" description="Endonuclease GajA/Old nuclease/RecF-like AAA" evidence="2">
    <location>
        <begin position="198"/>
        <end position="270"/>
    </location>
</feature>
<dbReference type="Gene3D" id="3.40.50.300">
    <property type="entry name" value="P-loop containing nucleotide triphosphate hydrolases"/>
    <property type="match status" value="2"/>
</dbReference>
<dbReference type="KEGG" id="dov:DSCO28_70200"/>
<evidence type="ECO:0000259" key="2">
    <source>
        <dbReference type="Pfam" id="PF13175"/>
    </source>
</evidence>
<dbReference type="PANTHER" id="PTHR43581:SF2">
    <property type="entry name" value="EXCINUCLEASE ATPASE SUBUNIT"/>
    <property type="match status" value="1"/>
</dbReference>
<dbReference type="Pfam" id="PF12476">
    <property type="entry name" value="DUF3696"/>
    <property type="match status" value="1"/>
</dbReference>